<dbReference type="Pfam" id="PF01641">
    <property type="entry name" value="SelR"/>
    <property type="match status" value="1"/>
</dbReference>
<evidence type="ECO:0000256" key="1">
    <source>
        <dbReference type="ARBA" id="ARBA00007174"/>
    </source>
</evidence>
<comment type="similarity">
    <text evidence="1 6">Belongs to the MsrB Met sulfoxide reductase family.</text>
</comment>
<dbReference type="AlphaFoldDB" id="A0A9R0V8U8"/>
<dbReference type="GO" id="GO:0006979">
    <property type="term" value="P:response to oxidative stress"/>
    <property type="evidence" value="ECO:0007669"/>
    <property type="project" value="InterPro"/>
</dbReference>
<evidence type="ECO:0000313" key="9">
    <source>
        <dbReference type="Proteomes" id="UP000324705"/>
    </source>
</evidence>
<dbReference type="InterPro" id="IPR011057">
    <property type="entry name" value="Mss4-like_sf"/>
</dbReference>
<evidence type="ECO:0000313" key="8">
    <source>
        <dbReference type="EMBL" id="VAH19096.1"/>
    </source>
</evidence>
<dbReference type="PROSITE" id="PS51790">
    <property type="entry name" value="MSRB"/>
    <property type="match status" value="1"/>
</dbReference>
<comment type="catalytic activity">
    <reaction evidence="6">
        <text>L-methionyl-[protein] + [thioredoxin]-disulfide + H2O = L-methionyl-(R)-S-oxide-[protein] + [thioredoxin]-dithiol</text>
        <dbReference type="Rhea" id="RHEA:24164"/>
        <dbReference type="Rhea" id="RHEA-COMP:10698"/>
        <dbReference type="Rhea" id="RHEA-COMP:10700"/>
        <dbReference type="Rhea" id="RHEA-COMP:12313"/>
        <dbReference type="Rhea" id="RHEA-COMP:12314"/>
        <dbReference type="ChEBI" id="CHEBI:15377"/>
        <dbReference type="ChEBI" id="CHEBI:16044"/>
        <dbReference type="ChEBI" id="CHEBI:29950"/>
        <dbReference type="ChEBI" id="CHEBI:45764"/>
        <dbReference type="ChEBI" id="CHEBI:50058"/>
        <dbReference type="EC" id="1.8.4.12"/>
    </reaction>
</comment>
<keyword evidence="5" id="KW-0676">Redox-active center</keyword>
<evidence type="ECO:0000256" key="2">
    <source>
        <dbReference type="ARBA" id="ARBA00022723"/>
    </source>
</evidence>
<keyword evidence="3 6" id="KW-0862">Zinc</keyword>
<dbReference type="GO" id="GO:0046872">
    <property type="term" value="F:metal ion binding"/>
    <property type="evidence" value="ECO:0007669"/>
    <property type="project" value="UniProtKB-KW"/>
</dbReference>
<sequence>MGGVQHLLKLRMASPHAHPATRPLSALPSLLLARSPSAAATAASSARPASLSLPLSCSRPRARAYCPARRRLPGSVVAMSSSAPTPGPVQKSEEEWEAVLTPEQFRILRRKGTEFPGTGEYDKFFDEGIYGCAGCGTPLYKSSTKFNSGCGWPAFYEGFPGTIKRTADPDGRRIEITCAACEGHLGHVFKGEGFNTPTDERHCVNSISLKFVPASEEAS</sequence>
<dbReference type="GO" id="GO:0033743">
    <property type="term" value="F:peptide-methionine (R)-S-oxide reductase activity"/>
    <property type="evidence" value="ECO:0007669"/>
    <property type="project" value="UniProtKB-EC"/>
</dbReference>
<dbReference type="EMBL" id="LT934112">
    <property type="protein sequence ID" value="VAH19096.1"/>
    <property type="molecule type" value="Genomic_DNA"/>
</dbReference>
<dbReference type="GO" id="GO:0030091">
    <property type="term" value="P:protein repair"/>
    <property type="evidence" value="ECO:0007669"/>
    <property type="project" value="InterPro"/>
</dbReference>
<evidence type="ECO:0000256" key="5">
    <source>
        <dbReference type="ARBA" id="ARBA00023284"/>
    </source>
</evidence>
<gene>
    <name evidence="8" type="ORF">TRITD_1Bv1G148050</name>
</gene>
<dbReference type="EC" id="1.8.4.12" evidence="6"/>
<accession>A0A9R0V8U8</accession>
<dbReference type="InterPro" id="IPR002579">
    <property type="entry name" value="Met_Sox_Rdtase_MsrB_dom"/>
</dbReference>
<dbReference type="NCBIfam" id="TIGR00357">
    <property type="entry name" value="peptide-methionine (R)-S-oxide reductase MsrB"/>
    <property type="match status" value="1"/>
</dbReference>
<keyword evidence="2 6" id="KW-0479">Metal-binding</keyword>
<comment type="function">
    <text evidence="6">Catalyzes the reduction of methionine sulfoxide (MetSO) to methionine in proteins. Plays a protective role against oxidative stress by restoring activity to proteins that have been inactivated by methionine oxidation. MSRB family specifically reduces the MetSO R-enantiomer.</text>
</comment>
<evidence type="ECO:0000256" key="6">
    <source>
        <dbReference type="RuleBase" id="RU365044"/>
    </source>
</evidence>
<dbReference type="PANTHER" id="PTHR46081">
    <property type="entry name" value="PEPTIDE METHIONINE SULFOXIDE REDUCTASE 2"/>
    <property type="match status" value="1"/>
</dbReference>
<feature type="domain" description="MsrB" evidence="7">
    <location>
        <begin position="93"/>
        <end position="214"/>
    </location>
</feature>
<reference evidence="8 9" key="1">
    <citation type="submission" date="2017-09" db="EMBL/GenBank/DDBJ databases">
        <authorList>
            <consortium name="International Durum Wheat Genome Sequencing Consortium (IDWGSC)"/>
            <person name="Milanesi L."/>
        </authorList>
    </citation>
    <scope>NUCLEOTIDE SEQUENCE [LARGE SCALE GENOMIC DNA]</scope>
    <source>
        <strain evidence="9">cv. Svevo</strain>
    </source>
</reference>
<comment type="cofactor">
    <cofactor evidence="6">
        <name>Zn(2+)</name>
        <dbReference type="ChEBI" id="CHEBI:29105"/>
    </cofactor>
    <text evidence="6">Binds 1 zinc ion per subunit.</text>
</comment>
<evidence type="ECO:0000256" key="4">
    <source>
        <dbReference type="ARBA" id="ARBA00023002"/>
    </source>
</evidence>
<name>A0A9R0V8U8_TRITD</name>
<dbReference type="Proteomes" id="UP000324705">
    <property type="component" value="Chromosome 1B"/>
</dbReference>
<dbReference type="SUPFAM" id="SSF51316">
    <property type="entry name" value="Mss4-like"/>
    <property type="match status" value="1"/>
</dbReference>
<organism evidence="8 9">
    <name type="scientific">Triticum turgidum subsp. durum</name>
    <name type="common">Durum wheat</name>
    <name type="synonym">Triticum durum</name>
    <dbReference type="NCBI Taxonomy" id="4567"/>
    <lineage>
        <taxon>Eukaryota</taxon>
        <taxon>Viridiplantae</taxon>
        <taxon>Streptophyta</taxon>
        <taxon>Embryophyta</taxon>
        <taxon>Tracheophyta</taxon>
        <taxon>Spermatophyta</taxon>
        <taxon>Magnoliopsida</taxon>
        <taxon>Liliopsida</taxon>
        <taxon>Poales</taxon>
        <taxon>Poaceae</taxon>
        <taxon>BOP clade</taxon>
        <taxon>Pooideae</taxon>
        <taxon>Triticodae</taxon>
        <taxon>Triticeae</taxon>
        <taxon>Triticinae</taxon>
        <taxon>Triticum</taxon>
    </lineage>
</organism>
<evidence type="ECO:0000256" key="3">
    <source>
        <dbReference type="ARBA" id="ARBA00022833"/>
    </source>
</evidence>
<dbReference type="PANTHER" id="PTHR46081:SF8">
    <property type="entry name" value="PEPTIDE METHIONINE SULFOXIDE REDUCTASE 2"/>
    <property type="match status" value="1"/>
</dbReference>
<keyword evidence="9" id="KW-1185">Reference proteome</keyword>
<proteinExistence type="inferred from homology"/>
<keyword evidence="4 6" id="KW-0560">Oxidoreductase</keyword>
<dbReference type="InterPro" id="IPR028427">
    <property type="entry name" value="Met_Sox_Rdtase_MsrB"/>
</dbReference>
<dbReference type="Gene3D" id="2.170.150.20">
    <property type="entry name" value="Peptide methionine sulfoxide reductase"/>
    <property type="match status" value="1"/>
</dbReference>
<dbReference type="Gramene" id="TRITD1Bv1G148050.3">
    <property type="protein sequence ID" value="TRITD1Bv1G148050.3"/>
    <property type="gene ID" value="TRITD1Bv1G148050"/>
</dbReference>
<evidence type="ECO:0000259" key="7">
    <source>
        <dbReference type="PROSITE" id="PS51790"/>
    </source>
</evidence>
<protein>
    <recommendedName>
        <fullName evidence="6">Peptide-methionine (R)-S-oxide reductase</fullName>
        <ecNumber evidence="6">1.8.4.12</ecNumber>
    </recommendedName>
</protein>